<dbReference type="RefSeq" id="XP_021831749.1">
    <property type="nucleotide sequence ID" value="XM_021976057.1"/>
</dbReference>
<dbReference type="PANTHER" id="PTHR47150">
    <property type="entry name" value="OS12G0169200 PROTEIN"/>
    <property type="match status" value="1"/>
</dbReference>
<dbReference type="PANTHER" id="PTHR47150:SF5">
    <property type="entry name" value="OS07G0546750 PROTEIN"/>
    <property type="match status" value="1"/>
</dbReference>
<accession>A0A6P5TY70</accession>
<reference evidence="2" key="1">
    <citation type="submission" date="2025-08" db="UniProtKB">
        <authorList>
            <consortium name="RefSeq"/>
        </authorList>
    </citation>
    <scope>IDENTIFICATION</scope>
</reference>
<keyword evidence="1" id="KW-1185">Reference proteome</keyword>
<dbReference type="Proteomes" id="UP000515124">
    <property type="component" value="Unplaced"/>
</dbReference>
<evidence type="ECO:0000313" key="1">
    <source>
        <dbReference type="Proteomes" id="UP000515124"/>
    </source>
</evidence>
<dbReference type="InterPro" id="IPR006912">
    <property type="entry name" value="Harbinger_derived_prot"/>
</dbReference>
<dbReference type="Pfam" id="PF04827">
    <property type="entry name" value="Plant_tran"/>
    <property type="match status" value="1"/>
</dbReference>
<sequence>MHDVCNYDAYFVQKYDAIGILGLFPEQKPTASLWMLAFGTSADHVDGISRMEKSNIQESLVRFCDAIETIYTKDYLRKPTPRDLKRLLQKAKARGFPYMTGSIDYIHWQWKKCPTAWQGDYGYRNGQKSIILEAVASFDTWVWHAFFGVVGSQNDLNMLGQSLVFNDLLRGQSPHITYKINNTIYSGGYYLGDEIYPRWTTFVKTIPHPQLENEKYFDAYQEGYRKNVERCFSILQDQWAIIRGAARMFDEE</sequence>
<dbReference type="KEGG" id="pavi:110771714"/>
<dbReference type="GeneID" id="110771714"/>
<dbReference type="AlphaFoldDB" id="A0A6P5TY70"/>
<proteinExistence type="predicted"/>
<organism evidence="1 2">
    <name type="scientific">Prunus avium</name>
    <name type="common">Cherry</name>
    <name type="synonym">Cerasus avium</name>
    <dbReference type="NCBI Taxonomy" id="42229"/>
    <lineage>
        <taxon>Eukaryota</taxon>
        <taxon>Viridiplantae</taxon>
        <taxon>Streptophyta</taxon>
        <taxon>Embryophyta</taxon>
        <taxon>Tracheophyta</taxon>
        <taxon>Spermatophyta</taxon>
        <taxon>Magnoliopsida</taxon>
        <taxon>eudicotyledons</taxon>
        <taxon>Gunneridae</taxon>
        <taxon>Pentapetalae</taxon>
        <taxon>rosids</taxon>
        <taxon>fabids</taxon>
        <taxon>Rosales</taxon>
        <taxon>Rosaceae</taxon>
        <taxon>Amygdaloideae</taxon>
        <taxon>Amygdaleae</taxon>
        <taxon>Prunus</taxon>
    </lineage>
</organism>
<evidence type="ECO:0000313" key="2">
    <source>
        <dbReference type="RefSeq" id="XP_021831749.1"/>
    </source>
</evidence>
<feature type="non-terminal residue" evidence="2">
    <location>
        <position position="252"/>
    </location>
</feature>
<name>A0A6P5TY70_PRUAV</name>
<gene>
    <name evidence="2" type="primary">LOC110771714</name>
</gene>
<protein>
    <submittedName>
        <fullName evidence="2">Uncharacterized protein LOC110771714</fullName>
    </submittedName>
</protein>